<dbReference type="PANTHER" id="PTHR13554:SF10">
    <property type="entry name" value="26S PROTEASOME NON-ATPASE REGULATORY SUBUNIT 5"/>
    <property type="match status" value="1"/>
</dbReference>
<dbReference type="GO" id="GO:0005829">
    <property type="term" value="C:cytosol"/>
    <property type="evidence" value="ECO:0007669"/>
    <property type="project" value="TreeGrafter"/>
</dbReference>
<dbReference type="InterPro" id="IPR016024">
    <property type="entry name" value="ARM-type_fold"/>
</dbReference>
<dbReference type="AlphaFoldDB" id="A0A7S2P266"/>
<organism evidence="1">
    <name type="scientific">Leptocylindrus danicus</name>
    <dbReference type="NCBI Taxonomy" id="163516"/>
    <lineage>
        <taxon>Eukaryota</taxon>
        <taxon>Sar</taxon>
        <taxon>Stramenopiles</taxon>
        <taxon>Ochrophyta</taxon>
        <taxon>Bacillariophyta</taxon>
        <taxon>Coscinodiscophyceae</taxon>
        <taxon>Chaetocerotophycidae</taxon>
        <taxon>Leptocylindrales</taxon>
        <taxon>Leptocylindraceae</taxon>
        <taxon>Leptocylindrus</taxon>
    </lineage>
</organism>
<proteinExistence type="predicted"/>
<protein>
    <submittedName>
        <fullName evidence="1">Uncharacterized protein</fullName>
    </submittedName>
</protein>
<dbReference type="InterPro" id="IPR019538">
    <property type="entry name" value="PSMD5"/>
</dbReference>
<name>A0A7S2P266_9STRA</name>
<evidence type="ECO:0000313" key="1">
    <source>
        <dbReference type="EMBL" id="CAD9571532.1"/>
    </source>
</evidence>
<dbReference type="PANTHER" id="PTHR13554">
    <property type="entry name" value="26S PROTEASOME NON-ATPASE REGULATORY SUBUNIT 5-RELATED"/>
    <property type="match status" value="1"/>
</dbReference>
<sequence>MQVDENINSHSNNVQLWQSLMKINEELTKSKNNIEQAITHMRTLLNTHHATSSSTSSAEKQRHVIIKCLTSQLFYTVAVAVASDSAENEDTGNMSIMSVMDVYKMLEFLCTQFGVTQPTLNSYVMKYASADELEYQTCPITNENYLGSDDDDNNNRPIVRPDTLKLLVEQVKLDGSDSASAVICALALRKPQQLLLPLQSAEVAGRLSIVSLIMTAWRDVTSGNNGNSSSAYNSTVSIRYCALVINLAMQSEEAMQYMIPCLDEMMDAILWSDAASMDPLMQMSALDMLEKLASTANTTTIKQQRMPMHPSRTKWLLSKRMLMFLLHLSGGGSDRDDDLPDPILGAPALRLLSSLCRVVQADSSASLADFGGDELLEGFRNALLVTETSGELERLAFIDAVSSFVGCSSDEASMLILGNRQISEGWLFLGSAQPKMKAVIMNSIAQIIDSSPSPQDRSDDNNAVSISNQMIVVLLTKFGDENGCSLPEILLSFARKPVMETKLAAYNLMRSSCKVGTVLLSILAHAGFQEFLVNRETDATKEGKEAKFDVIEAIVKSDVYARGLVKDDLARKLDAIVKQGPHYVKAMSWQMMTE</sequence>
<gene>
    <name evidence="1" type="ORF">LDAN0321_LOCUS7552</name>
</gene>
<dbReference type="EMBL" id="HBGY01011912">
    <property type="protein sequence ID" value="CAD9571532.1"/>
    <property type="molecule type" value="Transcribed_RNA"/>
</dbReference>
<dbReference type="GO" id="GO:0043248">
    <property type="term" value="P:proteasome assembly"/>
    <property type="evidence" value="ECO:0007669"/>
    <property type="project" value="InterPro"/>
</dbReference>
<dbReference type="SUPFAM" id="SSF48371">
    <property type="entry name" value="ARM repeat"/>
    <property type="match status" value="1"/>
</dbReference>
<accession>A0A7S2P266</accession>
<reference evidence="1" key="1">
    <citation type="submission" date="2021-01" db="EMBL/GenBank/DDBJ databases">
        <authorList>
            <person name="Corre E."/>
            <person name="Pelletier E."/>
            <person name="Niang G."/>
            <person name="Scheremetjew M."/>
            <person name="Finn R."/>
            <person name="Kale V."/>
            <person name="Holt S."/>
            <person name="Cochrane G."/>
            <person name="Meng A."/>
            <person name="Brown T."/>
            <person name="Cohen L."/>
        </authorList>
    </citation>
    <scope>NUCLEOTIDE SEQUENCE</scope>
    <source>
        <strain evidence="1">B650</strain>
    </source>
</reference>
<dbReference type="Pfam" id="PF10508">
    <property type="entry name" value="Proteasom_PSMB"/>
    <property type="match status" value="1"/>
</dbReference>